<keyword evidence="2" id="KW-1133">Transmembrane helix</keyword>
<dbReference type="Pfam" id="PF00892">
    <property type="entry name" value="EamA"/>
    <property type="match status" value="2"/>
</dbReference>
<feature type="transmembrane region" description="Helical" evidence="2">
    <location>
        <begin position="259"/>
        <end position="281"/>
    </location>
</feature>
<dbReference type="InterPro" id="IPR037185">
    <property type="entry name" value="EmrE-like"/>
</dbReference>
<accession>A0ABD2BUF8</accession>
<feature type="transmembrane region" description="Helical" evidence="2">
    <location>
        <begin position="127"/>
        <end position="148"/>
    </location>
</feature>
<feature type="domain" description="EamA" evidence="3">
    <location>
        <begin position="196"/>
        <end position="329"/>
    </location>
</feature>
<evidence type="ECO:0000256" key="2">
    <source>
        <dbReference type="SAM" id="Phobius"/>
    </source>
</evidence>
<dbReference type="PANTHER" id="PTHR20946">
    <property type="entry name" value="SANT AND BTB DOMAIN REGULATOR OF CLASS SWITCH RECOMBINATION"/>
    <property type="match status" value="1"/>
</dbReference>
<sequence length="1259" mass="143752">MSKDMSKHVELQHLVDEDVESNTAFHQKQISAPICKSCPYLGLVLATLSSLFFSLCSVIVKGLVEVNPMELAAFRFVGVLLPAIPILIYKGEHPFPKGRRIMLILRSFVGTTALMLSFYAFRHMPLADASIVVFSVPVFVAIFARIFLKEPFGLFNILTVCLTLIGVVLITRPPIIFGNTIESLSDVHSTSEHADLWGAIAAFSATLFGANVYVLLRALKGLHFSVIMTNFGSLALIQTIIISWAIGALCLPRCGADRLLVVALALFSFGGQILLTLALQIEQAGPVAIARSADIVFAFFWQVLFFNEIPNKYSVGGAILVTSSVLLIGLKKWAVSLPDTSNIKRSLSILAIKYTNYYMSEMELNKNRNLISKRHSCSFLAPNSTTQKDTSQQKQLDELTYGFSKNTYDIKNNKYPKLTIGMFFEFMKTAYQVNDSFEGLAAILTNKSEINWNKLAKINLNLDVSIDNKKSVNENQLHKDFANEFESPNNKMSDLTEALNTCTNENVDSYIPEVMHNTAENNNQLILPVTTNQYTKEIKPLQSIHDTESIVCLRTINYTEKQDYLQNSKSKENDAKDRNQLSEHILYVEPSKTKQHTEEKEPVLTKILRKNLSDILHEGLLDSILPYMLPKPAISQPVIKKSIVNINIKRSTSLSNDIDNGIINNLSISKDKDKNKQVKKTADMTEVEIHVCDEGKNMKKDFRCPQKLLIQKMHYFADITAGQKLEEIDISVHCDIVIFDWLMRWVKKDITKKSEWPILEASNVIPIMVSASFLQMEPLLENCFQYCHDNMSDILKSSTILTCLNDNLLTRLAKLFTNEDVENLQDKKDKIQSRLFCKLIMSLIEINPDNKKGHYGSLATLFKCGKCNKNVVQSISDFIPCISTAMQIDNKGTIHNKHIRDSTWSLNEYITNLRTELRSWRKVYWRLWGDCHFLFCQCCNTYFSIHQMGWCCYHPECPQFFVNEHQRPMSFPLGRYPCCSQRAYRFEVLPNQQGCKYKEHLPNIKTENDMNILNIFITYKDIISIEPPQLFFPEKITRLVARDSSIQSGKLICKETMWWNGLELVPSRLQLGLLGKIWNGSLIHKSTQIIDLEKPLQKDYRQTTDRSSTSSSVTYSDDDEIEINDDDNTDNESYDSEESSVWSSLKTVKKTKKKSKTAAIKRENGKCWSTSLMVRYNQDNQRDFEERINAQMISLLTKRTSIEHILLAKSYNRQRSQIYKNILPIGGSYMKLEAEFRDQWAQAYKNSSTGKNTMRLKKQ</sequence>
<dbReference type="AlphaFoldDB" id="A0ABD2BUF8"/>
<evidence type="ECO:0000256" key="1">
    <source>
        <dbReference type="SAM" id="MobiDB-lite"/>
    </source>
</evidence>
<dbReference type="Pfam" id="PF11822">
    <property type="entry name" value="BTB_SANBR"/>
    <property type="match status" value="1"/>
</dbReference>
<comment type="caution">
    <text evidence="5">The sequence shown here is derived from an EMBL/GenBank/DDBJ whole genome shotgun (WGS) entry which is preliminary data.</text>
</comment>
<proteinExistence type="predicted"/>
<dbReference type="Proteomes" id="UP001607303">
    <property type="component" value="Unassembled WGS sequence"/>
</dbReference>
<feature type="domain" description="SANT and BTB" evidence="4">
    <location>
        <begin position="687"/>
        <end position="783"/>
    </location>
</feature>
<evidence type="ECO:0000313" key="6">
    <source>
        <dbReference type="Proteomes" id="UP001607303"/>
    </source>
</evidence>
<keyword evidence="6" id="KW-1185">Reference proteome</keyword>
<evidence type="ECO:0000259" key="4">
    <source>
        <dbReference type="Pfam" id="PF11822"/>
    </source>
</evidence>
<feature type="transmembrane region" description="Helical" evidence="2">
    <location>
        <begin position="196"/>
        <end position="216"/>
    </location>
</feature>
<evidence type="ECO:0000313" key="5">
    <source>
        <dbReference type="EMBL" id="KAL2736396.1"/>
    </source>
</evidence>
<feature type="transmembrane region" description="Helical" evidence="2">
    <location>
        <begin position="228"/>
        <end position="247"/>
    </location>
</feature>
<feature type="transmembrane region" description="Helical" evidence="2">
    <location>
        <begin position="72"/>
        <end position="89"/>
    </location>
</feature>
<feature type="domain" description="EamA" evidence="3">
    <location>
        <begin position="41"/>
        <end position="171"/>
    </location>
</feature>
<dbReference type="SUPFAM" id="SSF103481">
    <property type="entry name" value="Multidrug resistance efflux transporter EmrE"/>
    <property type="match status" value="2"/>
</dbReference>
<keyword evidence="2" id="KW-0812">Transmembrane</keyword>
<feature type="transmembrane region" description="Helical" evidence="2">
    <location>
        <begin position="155"/>
        <end position="176"/>
    </location>
</feature>
<feature type="transmembrane region" description="Helical" evidence="2">
    <location>
        <begin position="288"/>
        <end position="307"/>
    </location>
</feature>
<name>A0ABD2BUF8_VESMC</name>
<keyword evidence="2" id="KW-0472">Membrane</keyword>
<dbReference type="Gene3D" id="1.10.3730.20">
    <property type="match status" value="1"/>
</dbReference>
<reference evidence="5 6" key="1">
    <citation type="journal article" date="2024" name="Ann. Entomol. Soc. Am.">
        <title>Genomic analyses of the southern and eastern yellowjacket wasps (Hymenoptera: Vespidae) reveal evolutionary signatures of social life.</title>
        <authorList>
            <person name="Catto M.A."/>
            <person name="Caine P.B."/>
            <person name="Orr S.E."/>
            <person name="Hunt B.G."/>
            <person name="Goodisman M.A.D."/>
        </authorList>
    </citation>
    <scope>NUCLEOTIDE SEQUENCE [LARGE SCALE GENOMIC DNA]</scope>
    <source>
        <strain evidence="5">232</strain>
        <tissue evidence="5">Head and thorax</tissue>
    </source>
</reference>
<feature type="compositionally biased region" description="Acidic residues" evidence="1">
    <location>
        <begin position="1116"/>
        <end position="1138"/>
    </location>
</feature>
<dbReference type="InterPro" id="IPR021777">
    <property type="entry name" value="SANBR_BTB"/>
</dbReference>
<organism evidence="5 6">
    <name type="scientific">Vespula maculifrons</name>
    <name type="common">Eastern yellow jacket</name>
    <name type="synonym">Wasp</name>
    <dbReference type="NCBI Taxonomy" id="7453"/>
    <lineage>
        <taxon>Eukaryota</taxon>
        <taxon>Metazoa</taxon>
        <taxon>Ecdysozoa</taxon>
        <taxon>Arthropoda</taxon>
        <taxon>Hexapoda</taxon>
        <taxon>Insecta</taxon>
        <taxon>Pterygota</taxon>
        <taxon>Neoptera</taxon>
        <taxon>Endopterygota</taxon>
        <taxon>Hymenoptera</taxon>
        <taxon>Apocrita</taxon>
        <taxon>Aculeata</taxon>
        <taxon>Vespoidea</taxon>
        <taxon>Vespidae</taxon>
        <taxon>Vespinae</taxon>
        <taxon>Vespula</taxon>
    </lineage>
</organism>
<protein>
    <submittedName>
        <fullName evidence="5">SANT and BTB domain regulator of class switch recombination</fullName>
    </submittedName>
</protein>
<evidence type="ECO:0000259" key="3">
    <source>
        <dbReference type="Pfam" id="PF00892"/>
    </source>
</evidence>
<feature type="region of interest" description="Disordered" evidence="1">
    <location>
        <begin position="1100"/>
        <end position="1138"/>
    </location>
</feature>
<feature type="compositionally biased region" description="Low complexity" evidence="1">
    <location>
        <begin position="1105"/>
        <end position="1115"/>
    </location>
</feature>
<dbReference type="InterPro" id="IPR000620">
    <property type="entry name" value="EamA_dom"/>
</dbReference>
<gene>
    <name evidence="5" type="ORF">V1477_012905</name>
</gene>
<feature type="transmembrane region" description="Helical" evidence="2">
    <location>
        <begin position="38"/>
        <end position="60"/>
    </location>
</feature>
<feature type="transmembrane region" description="Helical" evidence="2">
    <location>
        <begin position="101"/>
        <end position="121"/>
    </location>
</feature>
<dbReference type="InterPro" id="IPR045902">
    <property type="entry name" value="SANBR-like"/>
</dbReference>
<dbReference type="PANTHER" id="PTHR20946:SF0">
    <property type="entry name" value="SANT AND BTB DOMAIN REGULATOR OF CLASS SWITCH RECOMBINATION"/>
    <property type="match status" value="1"/>
</dbReference>
<dbReference type="EMBL" id="JAYRBN010000066">
    <property type="protein sequence ID" value="KAL2736396.1"/>
    <property type="molecule type" value="Genomic_DNA"/>
</dbReference>